<dbReference type="GO" id="GO:0003700">
    <property type="term" value="F:DNA-binding transcription factor activity"/>
    <property type="evidence" value="ECO:0007669"/>
    <property type="project" value="InterPro"/>
</dbReference>
<dbReference type="GO" id="GO:0003677">
    <property type="term" value="F:DNA binding"/>
    <property type="evidence" value="ECO:0007669"/>
    <property type="project" value="UniProtKB-KW"/>
</dbReference>
<dbReference type="EMBL" id="BSNX01000012">
    <property type="protein sequence ID" value="GLQ72266.1"/>
    <property type="molecule type" value="Genomic_DNA"/>
</dbReference>
<sequence length="141" mass="16248">MAVAELDRQLCFALYSTSNKLTSTYRELLEPHGLTYTQFVVLMALWKEDEISISQLAKTTELSKATMTPLLKRMEEKNLIRREQLANNERQKSIVLTDLGRELSQNSSDITDKVFCSTRLTQEEANSMIQLCKKVRIQTNE</sequence>
<dbReference type="AlphaFoldDB" id="A0AAV5NNL6"/>
<feature type="domain" description="HTH marR-type" evidence="4">
    <location>
        <begin position="7"/>
        <end position="137"/>
    </location>
</feature>
<evidence type="ECO:0000313" key="5">
    <source>
        <dbReference type="EMBL" id="GLQ72266.1"/>
    </source>
</evidence>
<dbReference type="Gene3D" id="1.10.10.10">
    <property type="entry name" value="Winged helix-like DNA-binding domain superfamily/Winged helix DNA-binding domain"/>
    <property type="match status" value="1"/>
</dbReference>
<dbReference type="RefSeq" id="WP_126607111.1">
    <property type="nucleotide sequence ID" value="NZ_AP025145.1"/>
</dbReference>
<evidence type="ECO:0000256" key="1">
    <source>
        <dbReference type="ARBA" id="ARBA00023015"/>
    </source>
</evidence>
<reference evidence="6" key="1">
    <citation type="journal article" date="2019" name="Int. J. Syst. Evol. Microbiol.">
        <title>The Global Catalogue of Microorganisms (GCM) 10K type strain sequencing project: providing services to taxonomists for standard genome sequencing and annotation.</title>
        <authorList>
            <consortium name="The Broad Institute Genomics Platform"/>
            <consortium name="The Broad Institute Genome Sequencing Center for Infectious Disease"/>
            <person name="Wu L."/>
            <person name="Ma J."/>
        </authorList>
    </citation>
    <scope>NUCLEOTIDE SEQUENCE [LARGE SCALE GENOMIC DNA]</scope>
    <source>
        <strain evidence="6">NBRC 15640</strain>
    </source>
</reference>
<dbReference type="SUPFAM" id="SSF46785">
    <property type="entry name" value="Winged helix' DNA-binding domain"/>
    <property type="match status" value="1"/>
</dbReference>
<keyword evidence="6" id="KW-1185">Reference proteome</keyword>
<dbReference type="Pfam" id="PF01047">
    <property type="entry name" value="MarR"/>
    <property type="match status" value="1"/>
</dbReference>
<evidence type="ECO:0000313" key="6">
    <source>
        <dbReference type="Proteomes" id="UP001156690"/>
    </source>
</evidence>
<evidence type="ECO:0000259" key="4">
    <source>
        <dbReference type="PROSITE" id="PS50995"/>
    </source>
</evidence>
<protein>
    <submittedName>
        <fullName evidence="5">MarR family transcriptional regulator</fullName>
    </submittedName>
</protein>
<name>A0AAV5NNL6_9VIBR</name>
<evidence type="ECO:0000256" key="2">
    <source>
        <dbReference type="ARBA" id="ARBA00023125"/>
    </source>
</evidence>
<keyword evidence="2" id="KW-0238">DNA-binding</keyword>
<proteinExistence type="predicted"/>
<dbReference type="SMART" id="SM00347">
    <property type="entry name" value="HTH_MARR"/>
    <property type="match status" value="1"/>
</dbReference>
<dbReference type="PANTHER" id="PTHR42756:SF1">
    <property type="entry name" value="TRANSCRIPTIONAL REPRESSOR OF EMRAB OPERON"/>
    <property type="match status" value="1"/>
</dbReference>
<dbReference type="Proteomes" id="UP001156690">
    <property type="component" value="Unassembled WGS sequence"/>
</dbReference>
<dbReference type="PRINTS" id="PR00598">
    <property type="entry name" value="HTHMARR"/>
</dbReference>
<keyword evidence="3" id="KW-0804">Transcription</keyword>
<dbReference type="InterPro" id="IPR036390">
    <property type="entry name" value="WH_DNA-bd_sf"/>
</dbReference>
<dbReference type="PANTHER" id="PTHR42756">
    <property type="entry name" value="TRANSCRIPTIONAL REGULATOR, MARR"/>
    <property type="match status" value="1"/>
</dbReference>
<comment type="caution">
    <text evidence="5">The sequence shown here is derived from an EMBL/GenBank/DDBJ whole genome shotgun (WGS) entry which is preliminary data.</text>
</comment>
<gene>
    <name evidence="5" type="ORF">GCM10007932_16260</name>
</gene>
<accession>A0AAV5NNL6</accession>
<dbReference type="PROSITE" id="PS50995">
    <property type="entry name" value="HTH_MARR_2"/>
    <property type="match status" value="1"/>
</dbReference>
<keyword evidence="1" id="KW-0805">Transcription regulation</keyword>
<organism evidence="5 6">
    <name type="scientific">Vibrio penaeicida</name>
    <dbReference type="NCBI Taxonomy" id="104609"/>
    <lineage>
        <taxon>Bacteria</taxon>
        <taxon>Pseudomonadati</taxon>
        <taxon>Pseudomonadota</taxon>
        <taxon>Gammaproteobacteria</taxon>
        <taxon>Vibrionales</taxon>
        <taxon>Vibrionaceae</taxon>
        <taxon>Vibrio</taxon>
    </lineage>
</organism>
<dbReference type="InterPro" id="IPR000835">
    <property type="entry name" value="HTH_MarR-typ"/>
</dbReference>
<evidence type="ECO:0000256" key="3">
    <source>
        <dbReference type="ARBA" id="ARBA00023163"/>
    </source>
</evidence>
<dbReference type="InterPro" id="IPR036388">
    <property type="entry name" value="WH-like_DNA-bd_sf"/>
</dbReference>